<gene>
    <name evidence="1" type="ORF">GHA_04725</name>
</gene>
<name>A0ABM8MPP7_9ENTR</name>
<dbReference type="InterPro" id="IPR003458">
    <property type="entry name" value="Phage_T4_Gp38_tail_assem"/>
</dbReference>
<comment type="caution">
    <text evidence="1">The sequence shown here is derived from an EMBL/GenBank/DDBJ whole genome shotgun (WGS) entry which is preliminary data.</text>
</comment>
<dbReference type="PANTHER" id="PTHR34413:SF2">
    <property type="entry name" value="PROPHAGE TAIL FIBER ASSEMBLY PROTEIN HOMOLOG TFAE-RELATED"/>
    <property type="match status" value="1"/>
</dbReference>
<protein>
    <submittedName>
        <fullName evidence="1">Caudovirales tail fibre assembly protein</fullName>
    </submittedName>
</protein>
<reference evidence="1" key="1">
    <citation type="submission" date="2020-05" db="EMBL/GenBank/DDBJ databases">
        <authorList>
            <person name="Delgado-Blas J."/>
        </authorList>
    </citation>
    <scope>NUCLEOTIDE SEQUENCE</scope>
    <source>
        <strain evidence="1">BB1468</strain>
    </source>
</reference>
<keyword evidence="2" id="KW-1185">Reference proteome</keyword>
<organism evidence="1 2">
    <name type="scientific">Citrobacter youngae</name>
    <dbReference type="NCBI Taxonomy" id="133448"/>
    <lineage>
        <taxon>Bacteria</taxon>
        <taxon>Pseudomonadati</taxon>
        <taxon>Pseudomonadota</taxon>
        <taxon>Gammaproteobacteria</taxon>
        <taxon>Enterobacterales</taxon>
        <taxon>Enterobacteriaceae</taxon>
        <taxon>Citrobacter</taxon>
        <taxon>Citrobacter freundii complex</taxon>
    </lineage>
</organism>
<evidence type="ECO:0000313" key="2">
    <source>
        <dbReference type="Proteomes" id="UP000835792"/>
    </source>
</evidence>
<proteinExistence type="predicted"/>
<dbReference type="EMBL" id="CAHPRB010000026">
    <property type="protein sequence ID" value="CAB5610287.1"/>
    <property type="molecule type" value="Genomic_DNA"/>
</dbReference>
<evidence type="ECO:0000313" key="1">
    <source>
        <dbReference type="EMBL" id="CAB5610287.1"/>
    </source>
</evidence>
<accession>A0ABM8MPP7</accession>
<sequence length="115" mass="13037">MDRTPEFVDYIGEIRSGYTTVAPSTQYDKWDGGKWVTDADAQRNAAIANAEKQRSHLLAHADKVMLDWRTELMLGEISDANKAKLSVWMAYKNEVKAVDVTTTHGRINWPEPPED</sequence>
<dbReference type="InterPro" id="IPR051220">
    <property type="entry name" value="TFA_Chaperone"/>
</dbReference>
<dbReference type="PANTHER" id="PTHR34413">
    <property type="entry name" value="PROPHAGE TAIL FIBER ASSEMBLY PROTEIN HOMOLOG TFAE-RELATED-RELATED"/>
    <property type="match status" value="1"/>
</dbReference>
<dbReference type="Pfam" id="PF02413">
    <property type="entry name" value="Caudo_TAP"/>
    <property type="match status" value="1"/>
</dbReference>
<dbReference type="Proteomes" id="UP000835792">
    <property type="component" value="Unassembled WGS sequence"/>
</dbReference>